<evidence type="ECO:0000256" key="1">
    <source>
        <dbReference type="SAM" id="MobiDB-lite"/>
    </source>
</evidence>
<feature type="compositionally biased region" description="Pro residues" evidence="1">
    <location>
        <begin position="682"/>
        <end position="704"/>
    </location>
</feature>
<name>A0A7W4K8N0_9PROT</name>
<evidence type="ECO:0000313" key="5">
    <source>
        <dbReference type="Proteomes" id="UP000578030"/>
    </source>
</evidence>
<evidence type="ECO:0000259" key="3">
    <source>
        <dbReference type="Pfam" id="PF05170"/>
    </source>
</evidence>
<feature type="transmembrane region" description="Helical" evidence="2">
    <location>
        <begin position="20"/>
        <end position="39"/>
    </location>
</feature>
<feature type="region of interest" description="Disordered" evidence="1">
    <location>
        <begin position="678"/>
        <end position="770"/>
    </location>
</feature>
<evidence type="ECO:0000256" key="2">
    <source>
        <dbReference type="SAM" id="Phobius"/>
    </source>
</evidence>
<feature type="compositionally biased region" description="Basic residues" evidence="1">
    <location>
        <begin position="721"/>
        <end position="739"/>
    </location>
</feature>
<dbReference type="InterPro" id="IPR052894">
    <property type="entry name" value="AsmA-related"/>
</dbReference>
<dbReference type="Pfam" id="PF05170">
    <property type="entry name" value="AsmA"/>
    <property type="match status" value="1"/>
</dbReference>
<keyword evidence="2" id="KW-1133">Transmembrane helix</keyword>
<evidence type="ECO:0000313" key="4">
    <source>
        <dbReference type="EMBL" id="MBB2202320.1"/>
    </source>
</evidence>
<dbReference type="PANTHER" id="PTHR30441">
    <property type="entry name" value="DUF748 DOMAIN-CONTAINING PROTEIN"/>
    <property type="match status" value="1"/>
</dbReference>
<dbReference type="PANTHER" id="PTHR30441:SF4">
    <property type="entry name" value="PROTEIN ASMA"/>
    <property type="match status" value="1"/>
</dbReference>
<dbReference type="AlphaFoldDB" id="A0A7W4K8N0"/>
<feature type="compositionally biased region" description="Basic and acidic residues" evidence="1">
    <location>
        <begin position="740"/>
        <end position="749"/>
    </location>
</feature>
<proteinExistence type="predicted"/>
<feature type="region of interest" description="Disordered" evidence="1">
    <location>
        <begin position="182"/>
        <end position="202"/>
    </location>
</feature>
<gene>
    <name evidence="4" type="ORF">HLH28_12190</name>
</gene>
<keyword evidence="2" id="KW-0472">Membrane</keyword>
<keyword evidence="5" id="KW-1185">Reference proteome</keyword>
<reference evidence="4 5" key="1">
    <citation type="submission" date="2020-04" db="EMBL/GenBank/DDBJ databases">
        <title>Description of novel Gluconacetobacter.</title>
        <authorList>
            <person name="Sombolestani A."/>
        </authorList>
    </citation>
    <scope>NUCLEOTIDE SEQUENCE [LARGE SCALE GENOMIC DNA]</scope>
    <source>
        <strain evidence="4 5">LMG 27802</strain>
    </source>
</reference>
<dbReference type="EMBL" id="JABEQM010000009">
    <property type="protein sequence ID" value="MBB2202320.1"/>
    <property type="molecule type" value="Genomic_DNA"/>
</dbReference>
<feature type="compositionally biased region" description="Low complexity" evidence="1">
    <location>
        <begin position="752"/>
        <end position="763"/>
    </location>
</feature>
<dbReference type="RefSeq" id="WP_182959473.1">
    <property type="nucleotide sequence ID" value="NZ_JABEQM010000009.1"/>
</dbReference>
<comment type="caution">
    <text evidence="4">The sequence shown here is derived from an EMBL/GenBank/DDBJ whole genome shotgun (WGS) entry which is preliminary data.</text>
</comment>
<keyword evidence="2" id="KW-0812">Transmembrane</keyword>
<dbReference type="GO" id="GO:0005886">
    <property type="term" value="C:plasma membrane"/>
    <property type="evidence" value="ECO:0007669"/>
    <property type="project" value="TreeGrafter"/>
</dbReference>
<sequence length="770" mass="80662">MRGAAHPSLPRRPPSRLARILDLAALALICVLVVLPWSWDWFVPLIEDRATGLLDRETTITHLHILPGRVVTATLDDLVIEQPWGFEDQSQPFATARHVVISFDLWTYLRRRKASFPLVAFDTLRVNLARRADGTDNMMAGPSPRVPRRPALPDIRDLRVEDGQLQFVDAPRGVDLTLAVHTTPPRDGNHDGGREADPDDGGRIVADLQGSYAGRPVEGHIVGGAVLALTDAGRPYPVDLTMHGGQTLAALEGTLVNPLALGGAHLSFHLSGPDLSLLGPLAGLAIPPTPAYSTAGTLDYDGAALRLGNMRAKLGSSDLDGALRLDFHSRVPALDADLQSRRVDLADLAGLLAAARDATDIPPDLSLATPIPVAWLHAIEARLRYHAARIDGPAATLDSVEADIALHGGTLDINRLAAGLDGGTLAGVMTLAATAPPIPAGLRTRVRVDATHVDLARLMRTIANATDGADAPAVTGATGIVGGHARLEATGASAAGLLAHGSGRMTLALDRGGNLFALLPALLGRPIGRTLLSALGFPNPTDARCVIADLPLHDGLLSVATLLETGAGRTLGRGTVDLRRDTLDYTLATQPAHPPPKPGDGTQMVSSPYIARLTGPLANPSILPAAETVTPPTTTGPDLAALTPALLPAVLPIAPTTTQAGIDATSPCARLLRATLSSPTAAAPPKPPQSTPAPHPAPPRPAPARPVATKPGPTRPAPARQVHHAHAKPRRPPPVRARPRPSDPHRLDPSEIQAIWRARQQQAPEPSNVP</sequence>
<dbReference type="Proteomes" id="UP000578030">
    <property type="component" value="Unassembled WGS sequence"/>
</dbReference>
<dbReference type="GO" id="GO:0090313">
    <property type="term" value="P:regulation of protein targeting to membrane"/>
    <property type="evidence" value="ECO:0007669"/>
    <property type="project" value="TreeGrafter"/>
</dbReference>
<feature type="compositionally biased region" description="Basic and acidic residues" evidence="1">
    <location>
        <begin position="187"/>
        <end position="202"/>
    </location>
</feature>
<protein>
    <submittedName>
        <fullName evidence="4">AsmA family protein</fullName>
    </submittedName>
</protein>
<accession>A0A7W4K8N0</accession>
<feature type="domain" description="AsmA" evidence="3">
    <location>
        <begin position="208"/>
        <end position="512"/>
    </location>
</feature>
<organism evidence="4 5">
    <name type="scientific">Gluconacetobacter tumulisoli</name>
    <dbReference type="NCBI Taxonomy" id="1286189"/>
    <lineage>
        <taxon>Bacteria</taxon>
        <taxon>Pseudomonadati</taxon>
        <taxon>Pseudomonadota</taxon>
        <taxon>Alphaproteobacteria</taxon>
        <taxon>Acetobacterales</taxon>
        <taxon>Acetobacteraceae</taxon>
        <taxon>Gluconacetobacter</taxon>
    </lineage>
</organism>
<dbReference type="InterPro" id="IPR007844">
    <property type="entry name" value="AsmA"/>
</dbReference>